<evidence type="ECO:0000256" key="5">
    <source>
        <dbReference type="PIRSR" id="PIRSR602129-50"/>
    </source>
</evidence>
<dbReference type="SUPFAM" id="SSF53383">
    <property type="entry name" value="PLP-dependent transferases"/>
    <property type="match status" value="1"/>
</dbReference>
<dbReference type="PRINTS" id="PR00800">
    <property type="entry name" value="YHDCRBOXLASE"/>
</dbReference>
<evidence type="ECO:0000256" key="2">
    <source>
        <dbReference type="ARBA" id="ARBA00009533"/>
    </source>
</evidence>
<dbReference type="GO" id="GO:0006584">
    <property type="term" value="P:catecholamine metabolic process"/>
    <property type="evidence" value="ECO:0007669"/>
    <property type="project" value="TreeGrafter"/>
</dbReference>
<evidence type="ECO:0008006" key="9">
    <source>
        <dbReference type="Google" id="ProtNLM"/>
    </source>
</evidence>
<evidence type="ECO:0000313" key="8">
    <source>
        <dbReference type="Proteomes" id="UP001162162"/>
    </source>
</evidence>
<dbReference type="FunFam" id="1.20.1340.10:FF:000001">
    <property type="entry name" value="Histidine decarboxylase"/>
    <property type="match status" value="1"/>
</dbReference>
<dbReference type="Proteomes" id="UP001162162">
    <property type="component" value="Unassembled WGS sequence"/>
</dbReference>
<evidence type="ECO:0000256" key="3">
    <source>
        <dbReference type="ARBA" id="ARBA00022898"/>
    </source>
</evidence>
<dbReference type="AlphaFoldDB" id="A0AAV8XJR3"/>
<comment type="similarity">
    <text evidence="2 6">Belongs to the group II decarboxylase family.</text>
</comment>
<name>A0AAV8XJR3_9CUCU</name>
<dbReference type="InterPro" id="IPR010977">
    <property type="entry name" value="Aromatic_deC"/>
</dbReference>
<dbReference type="PANTHER" id="PTHR11999">
    <property type="entry name" value="GROUP II PYRIDOXAL-5-PHOSPHATE DECARBOXYLASE"/>
    <property type="match status" value="1"/>
</dbReference>
<dbReference type="InterPro" id="IPR002129">
    <property type="entry name" value="PyrdxlP-dep_de-COase"/>
</dbReference>
<dbReference type="GO" id="GO:0005737">
    <property type="term" value="C:cytoplasm"/>
    <property type="evidence" value="ECO:0007669"/>
    <property type="project" value="TreeGrafter"/>
</dbReference>
<gene>
    <name evidence="7" type="ORF">NQ318_015198</name>
</gene>
<dbReference type="FunFam" id="3.40.640.10:FF:000025">
    <property type="entry name" value="Histidine decarboxylase"/>
    <property type="match status" value="1"/>
</dbReference>
<dbReference type="GO" id="GO:0004058">
    <property type="term" value="F:aromatic-L-amino-acid decarboxylase activity"/>
    <property type="evidence" value="ECO:0007669"/>
    <property type="project" value="TreeGrafter"/>
</dbReference>
<keyword evidence="8" id="KW-1185">Reference proteome</keyword>
<evidence type="ECO:0000256" key="1">
    <source>
        <dbReference type="ARBA" id="ARBA00001933"/>
    </source>
</evidence>
<dbReference type="Gene3D" id="3.90.1150.10">
    <property type="entry name" value="Aspartate Aminotransferase, domain 1"/>
    <property type="match status" value="1"/>
</dbReference>
<keyword evidence="4 6" id="KW-0456">Lyase</keyword>
<dbReference type="Pfam" id="PF00282">
    <property type="entry name" value="Pyridoxal_deC"/>
    <property type="match status" value="1"/>
</dbReference>
<comment type="caution">
    <text evidence="7">The sequence shown here is derived from an EMBL/GenBank/DDBJ whole genome shotgun (WGS) entry which is preliminary data.</text>
</comment>
<comment type="cofactor">
    <cofactor evidence="1 5 6">
        <name>pyridoxal 5'-phosphate</name>
        <dbReference type="ChEBI" id="CHEBI:597326"/>
    </cofactor>
</comment>
<accession>A0AAV8XJR3</accession>
<dbReference type="Gene3D" id="3.40.640.10">
    <property type="entry name" value="Type I PLP-dependent aspartate aminotransferase-like (Major domain)"/>
    <property type="match status" value="1"/>
</dbReference>
<reference evidence="7" key="1">
    <citation type="journal article" date="2023" name="Insect Mol. Biol.">
        <title>Genome sequencing provides insights into the evolution of gene families encoding plant cell wall-degrading enzymes in longhorned beetles.</title>
        <authorList>
            <person name="Shin N.R."/>
            <person name="Okamura Y."/>
            <person name="Kirsch R."/>
            <person name="Pauchet Y."/>
        </authorList>
    </citation>
    <scope>NUCLEOTIDE SEQUENCE</scope>
    <source>
        <strain evidence="7">AMC_N1</strain>
    </source>
</reference>
<dbReference type="EMBL" id="JAPWTK010000499">
    <property type="protein sequence ID" value="KAJ8939240.1"/>
    <property type="molecule type" value="Genomic_DNA"/>
</dbReference>
<dbReference type="GO" id="GO:0030170">
    <property type="term" value="F:pyridoxal phosphate binding"/>
    <property type="evidence" value="ECO:0007669"/>
    <property type="project" value="InterPro"/>
</dbReference>
<dbReference type="Gene3D" id="1.20.1340.10">
    <property type="entry name" value="dopa decarboxylase, N-terminal domain"/>
    <property type="match status" value="1"/>
</dbReference>
<dbReference type="CDD" id="cd06450">
    <property type="entry name" value="DOPA_deC_like"/>
    <property type="match status" value="1"/>
</dbReference>
<dbReference type="InterPro" id="IPR015424">
    <property type="entry name" value="PyrdxlP-dep_Trfase"/>
</dbReference>
<feature type="non-terminal residue" evidence="7">
    <location>
        <position position="508"/>
    </location>
</feature>
<evidence type="ECO:0000313" key="7">
    <source>
        <dbReference type="EMBL" id="KAJ8939240.1"/>
    </source>
</evidence>
<evidence type="ECO:0000256" key="4">
    <source>
        <dbReference type="ARBA" id="ARBA00023239"/>
    </source>
</evidence>
<protein>
    <recommendedName>
        <fullName evidence="9">Dopa decarboxylase</fullName>
    </recommendedName>
</protein>
<dbReference type="InterPro" id="IPR015421">
    <property type="entry name" value="PyrdxlP-dep_Trfase_major"/>
</dbReference>
<evidence type="ECO:0000256" key="6">
    <source>
        <dbReference type="RuleBase" id="RU000382"/>
    </source>
</evidence>
<dbReference type="GO" id="GO:0019752">
    <property type="term" value="P:carboxylic acid metabolic process"/>
    <property type="evidence" value="ECO:0007669"/>
    <property type="project" value="InterPro"/>
</dbReference>
<proteinExistence type="inferred from homology"/>
<dbReference type="GO" id="GO:0006520">
    <property type="term" value="P:amino acid metabolic process"/>
    <property type="evidence" value="ECO:0007669"/>
    <property type="project" value="InterPro"/>
</dbReference>
<keyword evidence="3 5" id="KW-0663">Pyridoxal phosphate</keyword>
<organism evidence="7 8">
    <name type="scientific">Aromia moschata</name>
    <dbReference type="NCBI Taxonomy" id="1265417"/>
    <lineage>
        <taxon>Eukaryota</taxon>
        <taxon>Metazoa</taxon>
        <taxon>Ecdysozoa</taxon>
        <taxon>Arthropoda</taxon>
        <taxon>Hexapoda</taxon>
        <taxon>Insecta</taxon>
        <taxon>Pterygota</taxon>
        <taxon>Neoptera</taxon>
        <taxon>Endopterygota</taxon>
        <taxon>Coleoptera</taxon>
        <taxon>Polyphaga</taxon>
        <taxon>Cucujiformia</taxon>
        <taxon>Chrysomeloidea</taxon>
        <taxon>Cerambycidae</taxon>
        <taxon>Cerambycinae</taxon>
        <taxon>Callichromatini</taxon>
        <taxon>Aromia</taxon>
    </lineage>
</organism>
<sequence length="508" mass="57579">MNIEEFREFGKASVDYIADYFENIRNVEVISNVEPGYLKNELPEKVPDIGEPWQQVLQDVDKLIIPGFTHWHSPHFHAYFPTANSFPGVVGELFLSGLGSLSKNWETNPACVELEVRMVDWLGKILGLPEEFLNSSNGPGGGVIQNAASESTLVGLLTGKHRTIRNVLRDNANLSEGKIMFKLVAYTSKESNSSVEKAGLLASVPMRLLPTDKHGSLRGHTLEEAIKKDKESGLIPCCVVATLGTTGTCAFDNLEELAKICSREGIWLHVDAAYAGAAFACPEYRYLMKGVEDVDSFNFNPHKWMLVNSDCSVMWFKNTKDVEKAFKVKSTLPKIPTFEPEIEHWQIPTSRRFRALKVWFVLRTYGVEGIQRHIRKQIGLAKFFEELALNDDRFEVCTSSMGLVCFRLKGEDRLTQNLLDRISRRKKIFLMPYYFGDSFSIRFVICSRFTEKEDILFAWREITSQLGDGAPTNDALREKWLKNEEEKRKNVTGDFLNTLPAGINENVK</sequence>
<dbReference type="PANTHER" id="PTHR11999:SF60">
    <property type="entry name" value="3,4-DIHYDROXYPHENYLACETALDEHYDE SYNTHASE"/>
    <property type="match status" value="1"/>
</dbReference>
<feature type="modified residue" description="N6-(pyridoxal phosphate)lysine" evidence="5">
    <location>
        <position position="303"/>
    </location>
</feature>
<dbReference type="InterPro" id="IPR015422">
    <property type="entry name" value="PyrdxlP-dep_Trfase_small"/>
</dbReference>